<feature type="domain" description="DUF7872" evidence="3">
    <location>
        <begin position="218"/>
        <end position="404"/>
    </location>
</feature>
<reference evidence="4 5" key="1">
    <citation type="submission" date="2023-01" db="EMBL/GenBank/DDBJ databases">
        <title>Analysis of 21 Apiospora genomes using comparative genomics revels a genus with tremendous synthesis potential of carbohydrate active enzymes and secondary metabolites.</title>
        <authorList>
            <person name="Sorensen T."/>
        </authorList>
    </citation>
    <scope>NUCLEOTIDE SEQUENCE [LARGE SCALE GENOMIC DNA]</scope>
    <source>
        <strain evidence="4 5">CBS 117206</strain>
    </source>
</reference>
<organism evidence="4 5">
    <name type="scientific">Apiospora kogelbergensis</name>
    <dbReference type="NCBI Taxonomy" id="1337665"/>
    <lineage>
        <taxon>Eukaryota</taxon>
        <taxon>Fungi</taxon>
        <taxon>Dikarya</taxon>
        <taxon>Ascomycota</taxon>
        <taxon>Pezizomycotina</taxon>
        <taxon>Sordariomycetes</taxon>
        <taxon>Xylariomycetidae</taxon>
        <taxon>Amphisphaeriales</taxon>
        <taxon>Apiosporaceae</taxon>
        <taxon>Apiospora</taxon>
    </lineage>
</organism>
<feature type="chain" id="PRO_5043642868" description="DUF7872 domain-containing protein" evidence="2">
    <location>
        <begin position="19"/>
        <end position="412"/>
    </location>
</feature>
<evidence type="ECO:0000313" key="4">
    <source>
        <dbReference type="EMBL" id="KAK8132353.1"/>
    </source>
</evidence>
<proteinExistence type="predicted"/>
<comment type="caution">
    <text evidence="4">The sequence shown here is derived from an EMBL/GenBank/DDBJ whole genome shotgun (WGS) entry which is preliminary data.</text>
</comment>
<keyword evidence="5" id="KW-1185">Reference proteome</keyword>
<feature type="compositionally biased region" description="Polar residues" evidence="1">
    <location>
        <begin position="47"/>
        <end position="56"/>
    </location>
</feature>
<dbReference type="EMBL" id="JAQQWP010000001">
    <property type="protein sequence ID" value="KAK8132353.1"/>
    <property type="molecule type" value="Genomic_DNA"/>
</dbReference>
<gene>
    <name evidence="4" type="ORF">PG999_000526</name>
</gene>
<evidence type="ECO:0000313" key="5">
    <source>
        <dbReference type="Proteomes" id="UP001392437"/>
    </source>
</evidence>
<feature type="region of interest" description="Disordered" evidence="1">
    <location>
        <begin position="37"/>
        <end position="56"/>
    </location>
</feature>
<dbReference type="AlphaFoldDB" id="A0AAW0RC28"/>
<sequence length="412" mass="43662">MRATTLIAAMSALHHVAATPVVVQQAQVQPAAAAASSAAPSKGGNGSSSLPATGATSCPAEVLSVDTWKKLDLDKFLAAWTKANVTKAQTNNVQALAQSFGAPNFFCGLDNFCNAGQPCVPVEMPQWYALIAIQNWNSYMNSLNTAITFASSIISLTLPGVVSDFSIKPKDDVTPMKNLYKAMTTILGLIPFTGPVATGASALTQGVNFIMGEVKVPEPTDKFVTWSNVAGQMGNVVTGYQNQLSTSFKKILDAPVDDANAGILKIIAQGAFLGYSQNVTQADLQKGVIDTFRVYSAGLALRAQGMQLSVSDNTNPANGNTCRDSVGQWGAAASCRDDGNGKWRQVVMVDKDGYPQESIMQKLIDSYGLTPDVALQDNVDCKDEDPTKDSLPLDPKTKCLFTLPLQPPAPLF</sequence>
<evidence type="ECO:0000256" key="2">
    <source>
        <dbReference type="SAM" id="SignalP"/>
    </source>
</evidence>
<dbReference type="PANTHER" id="PTHR33339:SF1">
    <property type="entry name" value="LYSM DOMAIN-CONTAINING PROTEIN"/>
    <property type="match status" value="1"/>
</dbReference>
<dbReference type="Pfam" id="PF25278">
    <property type="entry name" value="DUF7872"/>
    <property type="match status" value="1"/>
</dbReference>
<dbReference type="Proteomes" id="UP001392437">
    <property type="component" value="Unassembled WGS sequence"/>
</dbReference>
<protein>
    <recommendedName>
        <fullName evidence="3">DUF7872 domain-containing protein</fullName>
    </recommendedName>
</protein>
<dbReference type="InterPro" id="IPR057194">
    <property type="entry name" value="DUF7872"/>
</dbReference>
<evidence type="ECO:0000256" key="1">
    <source>
        <dbReference type="SAM" id="MobiDB-lite"/>
    </source>
</evidence>
<evidence type="ECO:0000259" key="3">
    <source>
        <dbReference type="Pfam" id="PF25278"/>
    </source>
</evidence>
<dbReference type="PANTHER" id="PTHR33339">
    <property type="entry name" value="LYSM DOMAIN-CONTAINING PROTEIN"/>
    <property type="match status" value="1"/>
</dbReference>
<name>A0AAW0RC28_9PEZI</name>
<feature type="signal peptide" evidence="2">
    <location>
        <begin position="1"/>
        <end position="18"/>
    </location>
</feature>
<keyword evidence="2" id="KW-0732">Signal</keyword>
<accession>A0AAW0RC28</accession>